<dbReference type="EMBL" id="ML734596">
    <property type="protein sequence ID" value="KAB8246768.1"/>
    <property type="molecule type" value="Genomic_DNA"/>
</dbReference>
<proteinExistence type="predicted"/>
<dbReference type="VEuPathDB" id="FungiDB:AFLA_011490"/>
<accession>A0A5N6GXV7</accession>
<protein>
    <submittedName>
        <fullName evidence="2">Uncharacterized protein</fullName>
    </submittedName>
</protein>
<keyword evidence="1" id="KW-1133">Transmembrane helix</keyword>
<sequence>MPRILGQRSRFLQQWRPLTDYERWLQEHNENYQVGEDAEYHLSIPGVHGEASVFHRVIDDSPRQRAGDAHPSHSDVTLPQSHKPHGEFLNQLGAGTPSKLRDALTDGFRGHCPYQLALFFVVVIVFLHIVKGLQKQRLDANAPPAPRPKHCLFLFSFSIFFFSYFVSTLLFFFLLYWFLNSLPFQRRICPWHLRLSPVHVQFWHPATCLL</sequence>
<reference evidence="2" key="1">
    <citation type="submission" date="2019-04" db="EMBL/GenBank/DDBJ databases">
        <title>Friends and foes A comparative genomics study of 23 Aspergillus species from section Flavi.</title>
        <authorList>
            <consortium name="DOE Joint Genome Institute"/>
            <person name="Kjaerbolling I."/>
            <person name="Vesth T."/>
            <person name="Frisvad J.C."/>
            <person name="Nybo J.L."/>
            <person name="Theobald S."/>
            <person name="Kildgaard S."/>
            <person name="Isbrandt T."/>
            <person name="Kuo A."/>
            <person name="Sato A."/>
            <person name="Lyhne E.K."/>
            <person name="Kogle M.E."/>
            <person name="Wiebenga A."/>
            <person name="Kun R.S."/>
            <person name="Lubbers R.J."/>
            <person name="Makela M.R."/>
            <person name="Barry K."/>
            <person name="Chovatia M."/>
            <person name="Clum A."/>
            <person name="Daum C."/>
            <person name="Haridas S."/>
            <person name="He G."/>
            <person name="LaButti K."/>
            <person name="Lipzen A."/>
            <person name="Mondo S."/>
            <person name="Riley R."/>
            <person name="Salamov A."/>
            <person name="Simmons B.A."/>
            <person name="Magnuson J.K."/>
            <person name="Henrissat B."/>
            <person name="Mortensen U.H."/>
            <person name="Larsen T.O."/>
            <person name="Devries R.P."/>
            <person name="Grigoriev I.V."/>
            <person name="Machida M."/>
            <person name="Baker S.E."/>
            <person name="Andersen M.R."/>
        </authorList>
    </citation>
    <scope>NUCLEOTIDE SEQUENCE [LARGE SCALE GENOMIC DNA]</scope>
    <source>
        <strain evidence="2">CBS 121.62</strain>
    </source>
</reference>
<dbReference type="VEuPathDB" id="FungiDB:F9C07_10232"/>
<feature type="transmembrane region" description="Helical" evidence="1">
    <location>
        <begin position="153"/>
        <end position="179"/>
    </location>
</feature>
<name>A0A5N6GXV7_ASPFL</name>
<dbReference type="Proteomes" id="UP000325434">
    <property type="component" value="Unassembled WGS sequence"/>
</dbReference>
<feature type="transmembrane region" description="Helical" evidence="1">
    <location>
        <begin position="116"/>
        <end position="133"/>
    </location>
</feature>
<evidence type="ECO:0000256" key="1">
    <source>
        <dbReference type="SAM" id="Phobius"/>
    </source>
</evidence>
<keyword evidence="1" id="KW-0812">Transmembrane</keyword>
<keyword evidence="1" id="KW-0472">Membrane</keyword>
<organism evidence="2">
    <name type="scientific">Aspergillus flavus</name>
    <dbReference type="NCBI Taxonomy" id="5059"/>
    <lineage>
        <taxon>Eukaryota</taxon>
        <taxon>Fungi</taxon>
        <taxon>Dikarya</taxon>
        <taxon>Ascomycota</taxon>
        <taxon>Pezizomycotina</taxon>
        <taxon>Eurotiomycetes</taxon>
        <taxon>Eurotiomycetidae</taxon>
        <taxon>Eurotiales</taxon>
        <taxon>Aspergillaceae</taxon>
        <taxon>Aspergillus</taxon>
        <taxon>Aspergillus subgen. Circumdati</taxon>
    </lineage>
</organism>
<evidence type="ECO:0000313" key="2">
    <source>
        <dbReference type="EMBL" id="KAB8246768.1"/>
    </source>
</evidence>
<dbReference type="AlphaFoldDB" id="A0A5N6GXV7"/>
<gene>
    <name evidence="2" type="ORF">BDV35DRAFT_216536</name>
</gene>